<organism evidence="6 7">
    <name type="scientific">Sclerotinia sclerotiorum (strain ATCC 18683 / 1980 / Ss-1)</name>
    <name type="common">White mold</name>
    <name type="synonym">Whetzelinia sclerotiorum</name>
    <dbReference type="NCBI Taxonomy" id="665079"/>
    <lineage>
        <taxon>Eukaryota</taxon>
        <taxon>Fungi</taxon>
        <taxon>Dikarya</taxon>
        <taxon>Ascomycota</taxon>
        <taxon>Pezizomycotina</taxon>
        <taxon>Leotiomycetes</taxon>
        <taxon>Helotiales</taxon>
        <taxon>Sclerotiniaceae</taxon>
        <taxon>Sclerotinia</taxon>
    </lineage>
</organism>
<dbReference type="Proteomes" id="UP000177798">
    <property type="component" value="Chromosome 12"/>
</dbReference>
<dbReference type="Pfam" id="PF00400">
    <property type="entry name" value="WD40"/>
    <property type="match status" value="2"/>
</dbReference>
<sequence length="1301" mass="149071">MHGGPGKGKTYLSIYLANRWISSIDPQQPNRLVLEYYCDKGNPHRNTALCVLRSLLCQLLNVSNDLYQEILEELDLCRRRNHDLASNAYIETLWRIFKSMVEKLPKNIFFILDGLDECDDDSIKFLQSKLEGFYGAVDAKAQMKFKTIIVSRSLQNKVRAQLIIDLDDLDQEYSEKGMKDLKTFVSENVDRISRIPDECRDNLKQLLLSCTGGTFLWVSLAVSEFNKNTGMLEEVISHPDSVNAWLPKGLDHMYDRILMNIPECRREISFNIIRCICIAMRPLTRTEIAMMVNVSDFEVGIHIRNLENIIRNLDGQFQFIHLSLSDYLRSVPPLTSSILSSHLFNKLLLTTEMVLRRPYLESALDLALFGIPTVIILCLTKGLPFYASLTISITVFYYRFCSRNFEKPLFLVRSLHQHLKIRAFGFKEQEAHEELFERCLVSMEKLRMNGCELEPGTSVTEVKKEKKANYLLHVEYPCRYWMDHLLKTKVRQKDNGNLHNFLSKHFLHWLEVMSLVEELPKSIIVISALQSYISNIENPKLSAFVYDAKQFVLRKQAGIKQAPLQIYSSALFFAPKTNIIWQTFRACIPKWLYEISKERPCWNHEVQILEDDRHEPKGYVCFSLDRTVVLSLSWTGDSAASVRLWDVATGVLQKSIWFRKGPRIAKITFPPDLASSSKLESTIRFIEAVGGNFRYLETVDLTTFSFDSKVIAKVYSDDNTIRLWISKGDHTFEPSFELRGHSKSISRVIFSPNNKLLASSSYDEAIRLWEIKTGRFLHTFSALNCTSIAFSPDSIILATAVKYREICLWNSTTDYQLLWASAQHRNSVVEIKFSPNGKVLASTGHFMRLWNVTNGNLLQEFDIDGLGSSNRITFSPNGEIVASAFASSGIIRLWEASGSLLETLDGHTDEVRSICFSPDGTKLASGSTDGTTRLWNVNIPINRSSPRIRKNRTLSSRPSILQTLYSPNGSLIATLAKAYQALFWEIKIWNSKTGKLNHTLKRRTEPLTKPLFFSPNSEIIALMYSRTVTLSDTASGKHLHMLGVNRGEIRAMPFSPDSTIIILCMRDMAYMPLALMTEAELTKGTEIWNLATGELRTMDNESESADDDSLVFPSLNFSLDWELWSMKYSFDSRNYLWNPATRKSVVLQDDTRFKTPIFQRYYINKDWIIEGMDNGSQRYVLWLPTEYRIADWNSRSYDGLICIGLESGRIFCLKIGPGEDDGFMKNVGKWGGESDINEESEGEELEEENLEEPEKESDWVSNSSDEEEGKTRSSGRMESKREPPSQKEAEKKLFKKGQRRF</sequence>
<reference evidence="7" key="1">
    <citation type="journal article" date="2017" name="Genome Biol. Evol.">
        <title>The complete genome sequence of the phytopathogenic fungus Sclerotinia sclerotiorum reveals insights into the genome architecture of broad host range pathogens.</title>
        <authorList>
            <person name="Derbyshire M."/>
            <person name="Denton-Giles M."/>
            <person name="Hegedus D."/>
            <person name="Seifbarghy S."/>
            <person name="Rollins J."/>
            <person name="van Kan J."/>
            <person name="Seidl M.F."/>
            <person name="Faino L."/>
            <person name="Mbengue M."/>
            <person name="Navaud O."/>
            <person name="Raffaele S."/>
            <person name="Hammond-Kosack K."/>
            <person name="Heard S."/>
            <person name="Oliver R."/>
        </authorList>
    </citation>
    <scope>NUCLEOTIDE SEQUENCE [LARGE SCALE GENOMIC DNA]</scope>
    <source>
        <strain evidence="7">ATCC 18683 / 1980 / Ss-1</strain>
    </source>
</reference>
<evidence type="ECO:0000256" key="3">
    <source>
        <dbReference type="PROSITE-ProRule" id="PRU00221"/>
    </source>
</evidence>
<feature type="repeat" description="WD" evidence="3">
    <location>
        <begin position="738"/>
        <end position="779"/>
    </location>
</feature>
<evidence type="ECO:0000313" key="6">
    <source>
        <dbReference type="EMBL" id="APA14240.1"/>
    </source>
</evidence>
<accession>A0A1D9QH18</accession>
<name>A0A1D9QH18_SCLS1</name>
<dbReference type="PROSITE" id="PS50082">
    <property type="entry name" value="WD_REPEATS_2"/>
    <property type="match status" value="2"/>
</dbReference>
<dbReference type="InterPro" id="IPR019775">
    <property type="entry name" value="WD40_repeat_CS"/>
</dbReference>
<feature type="repeat" description="WD" evidence="3">
    <location>
        <begin position="904"/>
        <end position="938"/>
    </location>
</feature>
<keyword evidence="1 3" id="KW-0853">WD repeat</keyword>
<dbReference type="PROSITE" id="PS50294">
    <property type="entry name" value="WD_REPEATS_REGION"/>
    <property type="match status" value="2"/>
</dbReference>
<dbReference type="PANTHER" id="PTHR44129">
    <property type="entry name" value="WD REPEAT-CONTAINING PROTEIN POP1"/>
    <property type="match status" value="1"/>
</dbReference>
<protein>
    <recommendedName>
        <fullName evidence="5">Nephrocystin 3-like N-terminal domain-containing protein</fullName>
    </recommendedName>
</protein>
<dbReference type="InterPro" id="IPR015943">
    <property type="entry name" value="WD40/YVTN_repeat-like_dom_sf"/>
</dbReference>
<feature type="region of interest" description="Disordered" evidence="4">
    <location>
        <begin position="1226"/>
        <end position="1301"/>
    </location>
</feature>
<dbReference type="Pfam" id="PF24883">
    <property type="entry name" value="NPHP3_N"/>
    <property type="match status" value="1"/>
</dbReference>
<evidence type="ECO:0000256" key="4">
    <source>
        <dbReference type="SAM" id="MobiDB-lite"/>
    </source>
</evidence>
<dbReference type="CDD" id="cd00200">
    <property type="entry name" value="WD40"/>
    <property type="match status" value="1"/>
</dbReference>
<dbReference type="SUPFAM" id="SSF101908">
    <property type="entry name" value="Putative isomerase YbhE"/>
    <property type="match status" value="1"/>
</dbReference>
<feature type="compositionally biased region" description="Basic and acidic residues" evidence="4">
    <location>
        <begin position="1269"/>
        <end position="1292"/>
    </location>
</feature>
<dbReference type="InterPro" id="IPR027417">
    <property type="entry name" value="P-loop_NTPase"/>
</dbReference>
<feature type="compositionally biased region" description="Acidic residues" evidence="4">
    <location>
        <begin position="1235"/>
        <end position="1255"/>
    </location>
</feature>
<dbReference type="Gene3D" id="3.40.50.300">
    <property type="entry name" value="P-loop containing nucleotide triphosphate hydrolases"/>
    <property type="match status" value="1"/>
</dbReference>
<feature type="domain" description="Nephrocystin 3-like N-terminal" evidence="5">
    <location>
        <begin position="1"/>
        <end position="152"/>
    </location>
</feature>
<dbReference type="SMART" id="SM00320">
    <property type="entry name" value="WD40"/>
    <property type="match status" value="6"/>
</dbReference>
<gene>
    <name evidence="6" type="ORF">sscle_12g090100</name>
</gene>
<evidence type="ECO:0000259" key="5">
    <source>
        <dbReference type="Pfam" id="PF24883"/>
    </source>
</evidence>
<dbReference type="InterPro" id="IPR036322">
    <property type="entry name" value="WD40_repeat_dom_sf"/>
</dbReference>
<evidence type="ECO:0000256" key="2">
    <source>
        <dbReference type="ARBA" id="ARBA00022737"/>
    </source>
</evidence>
<dbReference type="SUPFAM" id="SSF50978">
    <property type="entry name" value="WD40 repeat-like"/>
    <property type="match status" value="1"/>
</dbReference>
<dbReference type="OrthoDB" id="674604at2759"/>
<dbReference type="PROSITE" id="PS00678">
    <property type="entry name" value="WD_REPEATS_1"/>
    <property type="match status" value="2"/>
</dbReference>
<dbReference type="InterPro" id="IPR050349">
    <property type="entry name" value="WD_LIS1/nudF_dynein_reg"/>
</dbReference>
<evidence type="ECO:0000313" key="7">
    <source>
        <dbReference type="Proteomes" id="UP000177798"/>
    </source>
</evidence>
<dbReference type="Gene3D" id="2.130.10.10">
    <property type="entry name" value="YVTN repeat-like/Quinoprotein amine dehydrogenase"/>
    <property type="match status" value="3"/>
</dbReference>
<dbReference type="VEuPathDB" id="FungiDB:sscle_12g090100"/>
<dbReference type="InterPro" id="IPR001680">
    <property type="entry name" value="WD40_rpt"/>
</dbReference>
<keyword evidence="2" id="KW-0677">Repeat</keyword>
<proteinExistence type="predicted"/>
<evidence type="ECO:0000256" key="1">
    <source>
        <dbReference type="ARBA" id="ARBA00022574"/>
    </source>
</evidence>
<dbReference type="InterPro" id="IPR056884">
    <property type="entry name" value="NPHP3-like_N"/>
</dbReference>
<dbReference type="EMBL" id="CP017825">
    <property type="protein sequence ID" value="APA14240.1"/>
    <property type="molecule type" value="Genomic_DNA"/>
</dbReference>